<evidence type="ECO:0008006" key="2">
    <source>
        <dbReference type="Google" id="ProtNLM"/>
    </source>
</evidence>
<organism evidence="1">
    <name type="scientific">marine sediment metagenome</name>
    <dbReference type="NCBI Taxonomy" id="412755"/>
    <lineage>
        <taxon>unclassified sequences</taxon>
        <taxon>metagenomes</taxon>
        <taxon>ecological metagenomes</taxon>
    </lineage>
</organism>
<accession>X0TWB3</accession>
<name>X0TWB3_9ZZZZ</name>
<dbReference type="PROSITE" id="PS51257">
    <property type="entry name" value="PROKAR_LIPOPROTEIN"/>
    <property type="match status" value="1"/>
</dbReference>
<sequence>MIRMINVAKPKKLVVSLIIVFLLGCAPGSSLTYFHDPNMDFAAVRSVAVMPFQNLTRESQAGARVRDVFANSLLSTGAVYVIPSGEVSRGIARAGILNPTIPSMEEIGKFAGIIKVDAVITGTVTEYGQVR</sequence>
<feature type="non-terminal residue" evidence="1">
    <location>
        <position position="131"/>
    </location>
</feature>
<gene>
    <name evidence="1" type="ORF">S01H1_23421</name>
</gene>
<evidence type="ECO:0000313" key="1">
    <source>
        <dbReference type="EMBL" id="GAF97539.1"/>
    </source>
</evidence>
<comment type="caution">
    <text evidence="1">The sequence shown here is derived from an EMBL/GenBank/DDBJ whole genome shotgun (WGS) entry which is preliminary data.</text>
</comment>
<protein>
    <recommendedName>
        <fullName evidence="2">TolB N-terminal domain-containing protein</fullName>
    </recommendedName>
</protein>
<reference evidence="1" key="1">
    <citation type="journal article" date="2014" name="Front. Microbiol.">
        <title>High frequency of phylogenetically diverse reductive dehalogenase-homologous genes in deep subseafloor sedimentary metagenomes.</title>
        <authorList>
            <person name="Kawai M."/>
            <person name="Futagami T."/>
            <person name="Toyoda A."/>
            <person name="Takaki Y."/>
            <person name="Nishi S."/>
            <person name="Hori S."/>
            <person name="Arai W."/>
            <person name="Tsubouchi T."/>
            <person name="Morono Y."/>
            <person name="Uchiyama I."/>
            <person name="Ito T."/>
            <person name="Fujiyama A."/>
            <person name="Inagaki F."/>
            <person name="Takami H."/>
        </authorList>
    </citation>
    <scope>NUCLEOTIDE SEQUENCE</scope>
    <source>
        <strain evidence="1">Expedition CK06-06</strain>
    </source>
</reference>
<dbReference type="EMBL" id="BARS01013518">
    <property type="protein sequence ID" value="GAF97539.1"/>
    <property type="molecule type" value="Genomic_DNA"/>
</dbReference>
<proteinExistence type="predicted"/>
<dbReference type="AlphaFoldDB" id="X0TWB3"/>
<dbReference type="Gene3D" id="3.40.50.10610">
    <property type="entry name" value="ABC-type transport auxiliary lipoprotein component"/>
    <property type="match status" value="1"/>
</dbReference>